<dbReference type="Gene3D" id="1.10.1200.10">
    <property type="entry name" value="ACP-like"/>
    <property type="match status" value="1"/>
</dbReference>
<dbReference type="SUPFAM" id="SSF52777">
    <property type="entry name" value="CoA-dependent acyltransferases"/>
    <property type="match status" value="2"/>
</dbReference>
<accession>A0A1G8GP45</accession>
<evidence type="ECO:0000256" key="1">
    <source>
        <dbReference type="ARBA" id="ARBA00001957"/>
    </source>
</evidence>
<keyword evidence="5" id="KW-1185">Reference proteome</keyword>
<organism evidence="4 5">
    <name type="scientific">Sinosporangium album</name>
    <dbReference type="NCBI Taxonomy" id="504805"/>
    <lineage>
        <taxon>Bacteria</taxon>
        <taxon>Bacillati</taxon>
        <taxon>Actinomycetota</taxon>
        <taxon>Actinomycetes</taxon>
        <taxon>Streptosporangiales</taxon>
        <taxon>Streptosporangiaceae</taxon>
        <taxon>Sinosporangium</taxon>
    </lineage>
</organism>
<gene>
    <name evidence="4" type="ORF">SAMN05421505_12831</name>
</gene>
<proteinExistence type="predicted"/>
<dbReference type="EMBL" id="FNCN01000028">
    <property type="protein sequence ID" value="SDH96139.1"/>
    <property type="molecule type" value="Genomic_DNA"/>
</dbReference>
<dbReference type="STRING" id="504805.SAMN05421505_12831"/>
<dbReference type="Gene3D" id="3.30.559.30">
    <property type="entry name" value="Nonribosomal peptide synthetase, condensation domain"/>
    <property type="match status" value="1"/>
</dbReference>
<dbReference type="InterPro" id="IPR001242">
    <property type="entry name" value="Condensation_dom"/>
</dbReference>
<dbReference type="RefSeq" id="WP_093173504.1">
    <property type="nucleotide sequence ID" value="NZ_FNCN01000028.1"/>
</dbReference>
<dbReference type="InterPro" id="IPR057737">
    <property type="entry name" value="Condensation_MtbB-like"/>
</dbReference>
<protein>
    <submittedName>
        <fullName evidence="4">Nonribosomal peptide synthase</fullName>
    </submittedName>
</protein>
<dbReference type="Proteomes" id="UP000198923">
    <property type="component" value="Unassembled WGS sequence"/>
</dbReference>
<evidence type="ECO:0000313" key="4">
    <source>
        <dbReference type="EMBL" id="SDH96139.1"/>
    </source>
</evidence>
<dbReference type="Pfam" id="PF00550">
    <property type="entry name" value="PP-binding"/>
    <property type="match status" value="1"/>
</dbReference>
<dbReference type="PANTHER" id="PTHR45527">
    <property type="entry name" value="NONRIBOSOMAL PEPTIDE SYNTHETASE"/>
    <property type="match status" value="1"/>
</dbReference>
<dbReference type="Gene3D" id="3.30.559.10">
    <property type="entry name" value="Chloramphenicol acetyltransferase-like domain"/>
    <property type="match status" value="1"/>
</dbReference>
<dbReference type="GO" id="GO:0044550">
    <property type="term" value="P:secondary metabolite biosynthetic process"/>
    <property type="evidence" value="ECO:0007669"/>
    <property type="project" value="TreeGrafter"/>
</dbReference>
<dbReference type="GO" id="GO:0008610">
    <property type="term" value="P:lipid biosynthetic process"/>
    <property type="evidence" value="ECO:0007669"/>
    <property type="project" value="UniProtKB-ARBA"/>
</dbReference>
<evidence type="ECO:0000259" key="3">
    <source>
        <dbReference type="PROSITE" id="PS50075"/>
    </source>
</evidence>
<dbReference type="CDD" id="cd19535">
    <property type="entry name" value="Cyc_NRPS"/>
    <property type="match status" value="1"/>
</dbReference>
<reference evidence="4 5" key="1">
    <citation type="submission" date="2016-10" db="EMBL/GenBank/DDBJ databases">
        <authorList>
            <person name="de Groot N.N."/>
        </authorList>
    </citation>
    <scope>NUCLEOTIDE SEQUENCE [LARGE SCALE GENOMIC DNA]</scope>
    <source>
        <strain evidence="4 5">CPCC 201354</strain>
    </source>
</reference>
<sequence>MGDDLPDVVAAPGARFDPFPLTDTQRAYAVGRTGLFPLGGVASNSYFEFDGPLDRDRFTSAWRRLIDRHDALRLVVSGDAQRVLAEVPPYGIEVAADGDAVRRDLASKVRDPATWPLFDVVISDLPGGDSRVHIGFDGLILDYMSWQILMTELTVLYHDPDAELLPPSLSFRDYVLAASGLPATGRYGRAEKYWAEHLPALPAAPALPYTADPADPADPTVLAAPSFTRRGHTLPAGVWARVKRGARGMTSAGILLAAVAEVLAAHSRSAHFTLNIPRGDRFPLHPGVTGAVGVFASFWPLHVDFRKPLPFAERAANLQRRMWADLTHPWVSGVRLVRDLARLRGEYGAPMFPVVVTVLPPGTGVPLLGGTLPRTWGLTQTPQVALDVRVEERDGGVAVDWDSVDDLFPEGFPALLGERLQRLLHALADDESLWAARAPLDTLGGPPGLGDVPLGVYAPPSTPLERLLARTVAEECGVERVGRHDDLAALGGDLAAAARIAGRLSDLGLGAVRPRALTAAGTVAGLAAALVGQTGDGTGGEARAGTGGAVGGVAGGAVGGVAGGVAGGVVSGVAGGAVSGVAGGSADRGGRADRLNRLAALHLEIASLETSAPDARR</sequence>
<dbReference type="InterPro" id="IPR023213">
    <property type="entry name" value="CAT-like_dom_sf"/>
</dbReference>
<dbReference type="PANTHER" id="PTHR45527:SF10">
    <property type="entry name" value="PYOCHELIN SYNTHASE PCHF"/>
    <property type="match status" value="1"/>
</dbReference>
<dbReference type="GO" id="GO:0005737">
    <property type="term" value="C:cytoplasm"/>
    <property type="evidence" value="ECO:0007669"/>
    <property type="project" value="TreeGrafter"/>
</dbReference>
<comment type="cofactor">
    <cofactor evidence="1">
        <name>pantetheine 4'-phosphate</name>
        <dbReference type="ChEBI" id="CHEBI:47942"/>
    </cofactor>
</comment>
<keyword evidence="2" id="KW-0436">Ligase</keyword>
<dbReference type="InterPro" id="IPR009081">
    <property type="entry name" value="PP-bd_ACP"/>
</dbReference>
<dbReference type="GO" id="GO:0031177">
    <property type="term" value="F:phosphopantetheine binding"/>
    <property type="evidence" value="ECO:0007669"/>
    <property type="project" value="TreeGrafter"/>
</dbReference>
<dbReference type="OrthoDB" id="2472181at2"/>
<dbReference type="PROSITE" id="PS50075">
    <property type="entry name" value="CARRIER"/>
    <property type="match status" value="1"/>
</dbReference>
<dbReference type="Pfam" id="PF00668">
    <property type="entry name" value="Condensation"/>
    <property type="match status" value="1"/>
</dbReference>
<dbReference type="GO" id="GO:0016874">
    <property type="term" value="F:ligase activity"/>
    <property type="evidence" value="ECO:0007669"/>
    <property type="project" value="UniProtKB-KW"/>
</dbReference>
<dbReference type="SUPFAM" id="SSF47336">
    <property type="entry name" value="ACP-like"/>
    <property type="match status" value="1"/>
</dbReference>
<name>A0A1G8GP45_9ACTN</name>
<evidence type="ECO:0000256" key="2">
    <source>
        <dbReference type="ARBA" id="ARBA00022598"/>
    </source>
</evidence>
<feature type="domain" description="Carrier" evidence="3">
    <location>
        <begin position="459"/>
        <end position="534"/>
    </location>
</feature>
<evidence type="ECO:0000313" key="5">
    <source>
        <dbReference type="Proteomes" id="UP000198923"/>
    </source>
</evidence>
<dbReference type="GO" id="GO:0043041">
    <property type="term" value="P:amino acid activation for nonribosomal peptide biosynthetic process"/>
    <property type="evidence" value="ECO:0007669"/>
    <property type="project" value="TreeGrafter"/>
</dbReference>
<dbReference type="AlphaFoldDB" id="A0A1G8GP45"/>
<dbReference type="InterPro" id="IPR036736">
    <property type="entry name" value="ACP-like_sf"/>
</dbReference>